<keyword evidence="5" id="KW-0067">ATP-binding</keyword>
<dbReference type="PANTHER" id="PTHR24353:SF37">
    <property type="entry name" value="CAMP-DEPENDENT PROTEIN KINASE CATALYTIC SUBUNIT PRKX"/>
    <property type="match status" value="1"/>
</dbReference>
<keyword evidence="6" id="KW-0732">Signal</keyword>
<dbReference type="GO" id="GO:0005524">
    <property type="term" value="F:ATP binding"/>
    <property type="evidence" value="ECO:0007669"/>
    <property type="project" value="UniProtKB-KW"/>
</dbReference>
<dbReference type="Pfam" id="PF00069">
    <property type="entry name" value="Pkinase"/>
    <property type="match status" value="1"/>
</dbReference>
<evidence type="ECO:0000313" key="9">
    <source>
        <dbReference type="Proteomes" id="UP000023152"/>
    </source>
</evidence>
<evidence type="ECO:0000256" key="5">
    <source>
        <dbReference type="ARBA" id="ARBA00022840"/>
    </source>
</evidence>
<keyword evidence="3" id="KW-0547">Nucleotide-binding</keyword>
<proteinExistence type="predicted"/>
<feature type="domain" description="Protein kinase" evidence="7">
    <location>
        <begin position="1"/>
        <end position="90"/>
    </location>
</feature>
<dbReference type="InterPro" id="IPR000719">
    <property type="entry name" value="Prot_kinase_dom"/>
</dbReference>
<feature type="signal peptide" evidence="6">
    <location>
        <begin position="1"/>
        <end position="23"/>
    </location>
</feature>
<evidence type="ECO:0000256" key="2">
    <source>
        <dbReference type="ARBA" id="ARBA00022679"/>
    </source>
</evidence>
<keyword evidence="1" id="KW-0723">Serine/threonine-protein kinase</keyword>
<name>X6N7B5_RETFI</name>
<evidence type="ECO:0000259" key="7">
    <source>
        <dbReference type="PROSITE" id="PS50011"/>
    </source>
</evidence>
<sequence>MHGHGLSSDWWGFGCLLYELVMGSPPFFMKQTNDQSDDALYQMIQTNAVEFPLSVSSELKDFITQLLVKDYTKRLGHKHGFDEIASHSWFTGVDWLGLLMKKIPSPLKIISATNFDKEFIGNTQSVQDFIARRGWENAYPDPWKYTDWDYP</sequence>
<keyword evidence="4" id="KW-0418">Kinase</keyword>
<dbReference type="OrthoDB" id="63267at2759"/>
<dbReference type="PROSITE" id="PS50011">
    <property type="entry name" value="PROTEIN_KINASE_DOM"/>
    <property type="match status" value="1"/>
</dbReference>
<dbReference type="GO" id="GO:0005952">
    <property type="term" value="C:cAMP-dependent protein kinase complex"/>
    <property type="evidence" value="ECO:0007669"/>
    <property type="project" value="TreeGrafter"/>
</dbReference>
<comment type="caution">
    <text evidence="8">The sequence shown here is derived from an EMBL/GenBank/DDBJ whole genome shotgun (WGS) entry which is preliminary data.</text>
</comment>
<organism evidence="8 9">
    <name type="scientific">Reticulomyxa filosa</name>
    <dbReference type="NCBI Taxonomy" id="46433"/>
    <lineage>
        <taxon>Eukaryota</taxon>
        <taxon>Sar</taxon>
        <taxon>Rhizaria</taxon>
        <taxon>Retaria</taxon>
        <taxon>Foraminifera</taxon>
        <taxon>Monothalamids</taxon>
        <taxon>Reticulomyxidae</taxon>
        <taxon>Reticulomyxa</taxon>
    </lineage>
</organism>
<dbReference type="InterPro" id="IPR011009">
    <property type="entry name" value="Kinase-like_dom_sf"/>
</dbReference>
<dbReference type="SUPFAM" id="SSF56112">
    <property type="entry name" value="Protein kinase-like (PK-like)"/>
    <property type="match status" value="1"/>
</dbReference>
<protein>
    <recommendedName>
        <fullName evidence="7">Protein kinase domain-containing protein</fullName>
    </recommendedName>
</protein>
<keyword evidence="9" id="KW-1185">Reference proteome</keyword>
<accession>X6N7B5</accession>
<dbReference type="EMBL" id="ASPP01010966">
    <property type="protein sequence ID" value="ETO22180.1"/>
    <property type="molecule type" value="Genomic_DNA"/>
</dbReference>
<reference evidence="8 9" key="1">
    <citation type="journal article" date="2013" name="Curr. Biol.">
        <title>The Genome of the Foraminiferan Reticulomyxa filosa.</title>
        <authorList>
            <person name="Glockner G."/>
            <person name="Hulsmann N."/>
            <person name="Schleicher M."/>
            <person name="Noegel A.A."/>
            <person name="Eichinger L."/>
            <person name="Gallinger C."/>
            <person name="Pawlowski J."/>
            <person name="Sierra R."/>
            <person name="Euteneuer U."/>
            <person name="Pillet L."/>
            <person name="Moustafa A."/>
            <person name="Platzer M."/>
            <person name="Groth M."/>
            <person name="Szafranski K."/>
            <person name="Schliwa M."/>
        </authorList>
    </citation>
    <scope>NUCLEOTIDE SEQUENCE [LARGE SCALE GENOMIC DNA]</scope>
</reference>
<dbReference type="PANTHER" id="PTHR24353">
    <property type="entry name" value="CYCLIC NUCLEOTIDE-DEPENDENT PROTEIN KINASE"/>
    <property type="match status" value="1"/>
</dbReference>
<evidence type="ECO:0000256" key="6">
    <source>
        <dbReference type="SAM" id="SignalP"/>
    </source>
</evidence>
<evidence type="ECO:0000256" key="3">
    <source>
        <dbReference type="ARBA" id="ARBA00022741"/>
    </source>
</evidence>
<dbReference type="GO" id="GO:0004691">
    <property type="term" value="F:cAMP-dependent protein kinase activity"/>
    <property type="evidence" value="ECO:0007669"/>
    <property type="project" value="TreeGrafter"/>
</dbReference>
<evidence type="ECO:0000256" key="1">
    <source>
        <dbReference type="ARBA" id="ARBA00022527"/>
    </source>
</evidence>
<dbReference type="AlphaFoldDB" id="X6N7B5"/>
<dbReference type="Gene3D" id="1.10.510.10">
    <property type="entry name" value="Transferase(Phosphotransferase) domain 1"/>
    <property type="match status" value="1"/>
</dbReference>
<keyword evidence="2" id="KW-0808">Transferase</keyword>
<feature type="chain" id="PRO_5004975550" description="Protein kinase domain-containing protein" evidence="6">
    <location>
        <begin position="24"/>
        <end position="151"/>
    </location>
</feature>
<evidence type="ECO:0000256" key="4">
    <source>
        <dbReference type="ARBA" id="ARBA00022777"/>
    </source>
</evidence>
<gene>
    <name evidence="8" type="ORF">RFI_15020</name>
</gene>
<dbReference type="OMA" id="RRGWENA"/>
<dbReference type="Proteomes" id="UP000023152">
    <property type="component" value="Unassembled WGS sequence"/>
</dbReference>
<evidence type="ECO:0000313" key="8">
    <source>
        <dbReference type="EMBL" id="ETO22180.1"/>
    </source>
</evidence>